<comment type="caution">
    <text evidence="2">The sequence shown here is derived from an EMBL/GenBank/DDBJ whole genome shotgun (WGS) entry which is preliminary data.</text>
</comment>
<evidence type="ECO:0000313" key="2">
    <source>
        <dbReference type="EMBL" id="MCQ4046699.1"/>
    </source>
</evidence>
<dbReference type="RefSeq" id="WP_255932935.1">
    <property type="nucleotide sequence ID" value="NZ_JANFNH010000089.1"/>
</dbReference>
<gene>
    <name evidence="2" type="ORF">NON19_32765</name>
</gene>
<dbReference type="EMBL" id="JANFNH010000089">
    <property type="protein sequence ID" value="MCQ4046699.1"/>
    <property type="molecule type" value="Genomic_DNA"/>
</dbReference>
<protein>
    <submittedName>
        <fullName evidence="2">Uncharacterized protein</fullName>
    </submittedName>
</protein>
<proteinExistence type="predicted"/>
<sequence length="115" mass="11505">MNHQPHTPSSAVDLAKAIAEVRQSEGQADLYAVVLASLAAQQAAQGHGCGCQHHAPAPAPQRGSVARPLAIGAGVVAGGCVLTGLFLAVALTAVAVGVSSVVLLILVRELRKGSK</sequence>
<dbReference type="Proteomes" id="UP001206206">
    <property type="component" value="Unassembled WGS sequence"/>
</dbReference>
<keyword evidence="1" id="KW-0812">Transmembrane</keyword>
<evidence type="ECO:0000313" key="3">
    <source>
        <dbReference type="Proteomes" id="UP001206206"/>
    </source>
</evidence>
<keyword evidence="3" id="KW-1185">Reference proteome</keyword>
<keyword evidence="1" id="KW-0472">Membrane</keyword>
<accession>A0ABT1PMX3</accession>
<keyword evidence="1" id="KW-1133">Transmembrane helix</keyword>
<reference evidence="2 3" key="1">
    <citation type="submission" date="2022-06" db="EMBL/GenBank/DDBJ databases">
        <title>Draft genome sequence of type strain Streptomyces rubrisoli DSM 42083.</title>
        <authorList>
            <person name="Duangmal K."/>
            <person name="Klaysubun C."/>
        </authorList>
    </citation>
    <scope>NUCLEOTIDE SEQUENCE [LARGE SCALE GENOMIC DNA]</scope>
    <source>
        <strain evidence="2 3">DSM 42083</strain>
    </source>
</reference>
<feature type="transmembrane region" description="Helical" evidence="1">
    <location>
        <begin position="85"/>
        <end position="107"/>
    </location>
</feature>
<organism evidence="2 3">
    <name type="scientific">Streptantibioticus rubrisoli</name>
    <dbReference type="NCBI Taxonomy" id="1387313"/>
    <lineage>
        <taxon>Bacteria</taxon>
        <taxon>Bacillati</taxon>
        <taxon>Actinomycetota</taxon>
        <taxon>Actinomycetes</taxon>
        <taxon>Kitasatosporales</taxon>
        <taxon>Streptomycetaceae</taxon>
        <taxon>Streptantibioticus</taxon>
    </lineage>
</organism>
<evidence type="ECO:0000256" key="1">
    <source>
        <dbReference type="SAM" id="Phobius"/>
    </source>
</evidence>
<name>A0ABT1PMX3_9ACTN</name>